<evidence type="ECO:0000313" key="7">
    <source>
        <dbReference type="Proteomes" id="UP000039324"/>
    </source>
</evidence>
<feature type="region of interest" description="Disordered" evidence="2">
    <location>
        <begin position="360"/>
        <end position="385"/>
    </location>
</feature>
<name>A0A0G4J3R9_PLABS</name>
<evidence type="ECO:0000256" key="4">
    <source>
        <dbReference type="SAM" id="SignalP"/>
    </source>
</evidence>
<keyword evidence="3" id="KW-1133">Transmembrane helix</keyword>
<evidence type="ECO:0000313" key="5">
    <source>
        <dbReference type="EMBL" id="CEP02034.1"/>
    </source>
</evidence>
<feature type="transmembrane region" description="Helical" evidence="3">
    <location>
        <begin position="328"/>
        <end position="352"/>
    </location>
</feature>
<dbReference type="Proteomes" id="UP000290189">
    <property type="component" value="Unassembled WGS sequence"/>
</dbReference>
<reference evidence="5 7" key="1">
    <citation type="submission" date="2015-02" db="EMBL/GenBank/DDBJ databases">
        <authorList>
            <person name="Chooi Y.-H."/>
        </authorList>
    </citation>
    <scope>NUCLEOTIDE SEQUENCE [LARGE SCALE GENOMIC DNA]</scope>
    <source>
        <strain evidence="5">E3</strain>
    </source>
</reference>
<keyword evidence="3" id="KW-0812">Transmembrane</keyword>
<accession>A0A0G4J3R9</accession>
<evidence type="ECO:0000256" key="2">
    <source>
        <dbReference type="SAM" id="MobiDB-lite"/>
    </source>
</evidence>
<feature type="coiled-coil region" evidence="1">
    <location>
        <begin position="209"/>
        <end position="236"/>
    </location>
</feature>
<reference evidence="6 8" key="2">
    <citation type="submission" date="2018-03" db="EMBL/GenBank/DDBJ databases">
        <authorList>
            <person name="Fogelqvist J."/>
        </authorList>
    </citation>
    <scope>NUCLEOTIDE SEQUENCE [LARGE SCALE GENOMIC DNA]</scope>
</reference>
<dbReference type="Proteomes" id="UP000039324">
    <property type="component" value="Unassembled WGS sequence"/>
</dbReference>
<dbReference type="SUPFAM" id="SSF46966">
    <property type="entry name" value="Spectrin repeat"/>
    <property type="match status" value="1"/>
</dbReference>
<evidence type="ECO:0000313" key="8">
    <source>
        <dbReference type="Proteomes" id="UP000290189"/>
    </source>
</evidence>
<keyword evidence="7" id="KW-1185">Reference proteome</keyword>
<keyword evidence="4" id="KW-0732">Signal</keyword>
<sequence>MMSVRHHHLVLALLLAVSFGLDSVASSSNSSDESPPDILRMIQDAIKSLSGESAYTWVHVHEMRSRLNELLRVVRERDDGVRDAVDLCHQLRATVARLERDMDEKEATIVQLQSNVSTSERRIKALLDEVSTLKQETDNRISGREPGLPTERDESIEKAAYRAMRQQVRLRKAHEQFQIMLKTRLRDLATIALLESTLNDTDGRASAVIANLSAQLSAARQQQDKLKQKVSKADADNRSWTRKLLGTTAVAVALGVLKVKMLASGAGKTPESAGSSLIETAGWATAGVAVGAGVGAAAMHKLTRAKVVPAGAGVPKPNARQDSRDAHWIVSVLPWALFVLVALVGVGVVVALRASEKSRSRQAMSPPDLASAVTAAARRPSDIMY</sequence>
<evidence type="ECO:0000256" key="1">
    <source>
        <dbReference type="SAM" id="Coils"/>
    </source>
</evidence>
<keyword evidence="3" id="KW-0472">Membrane</keyword>
<keyword evidence="6" id="KW-0496">Mitochondrion</keyword>
<dbReference type="AlphaFoldDB" id="A0A0G4J3R9"/>
<feature type="coiled-coil region" evidence="1">
    <location>
        <begin position="81"/>
        <end position="136"/>
    </location>
</feature>
<keyword evidence="1" id="KW-0175">Coiled coil</keyword>
<gene>
    <name evidence="5" type="ORF">PBRA_002300</name>
    <name evidence="6" type="ORF">PLBR_LOCUS6101</name>
</gene>
<protein>
    <submittedName>
        <fullName evidence="5">Uncharacterized protein</fullName>
    </submittedName>
</protein>
<proteinExistence type="predicted"/>
<dbReference type="EMBL" id="OVEO01000010">
    <property type="protein sequence ID" value="SPQ98886.1"/>
    <property type="molecule type" value="Genomic_DNA"/>
</dbReference>
<organism evidence="5 7">
    <name type="scientific">Plasmodiophora brassicae</name>
    <name type="common">Clubroot disease agent</name>
    <dbReference type="NCBI Taxonomy" id="37360"/>
    <lineage>
        <taxon>Eukaryota</taxon>
        <taxon>Sar</taxon>
        <taxon>Rhizaria</taxon>
        <taxon>Endomyxa</taxon>
        <taxon>Phytomyxea</taxon>
        <taxon>Plasmodiophorida</taxon>
        <taxon>Plasmodiophoridae</taxon>
        <taxon>Plasmodiophora</taxon>
    </lineage>
</organism>
<dbReference type="EMBL" id="CDSF01000122">
    <property type="protein sequence ID" value="CEP02034.1"/>
    <property type="molecule type" value="Genomic_DNA"/>
</dbReference>
<feature type="signal peptide" evidence="4">
    <location>
        <begin position="1"/>
        <end position="26"/>
    </location>
</feature>
<geneLocation type="mitochondrion" evidence="6"/>
<feature type="chain" id="PRO_5035990839" evidence="4">
    <location>
        <begin position="27"/>
        <end position="385"/>
    </location>
</feature>
<evidence type="ECO:0000313" key="6">
    <source>
        <dbReference type="EMBL" id="SPQ98886.1"/>
    </source>
</evidence>
<evidence type="ECO:0000256" key="3">
    <source>
        <dbReference type="SAM" id="Phobius"/>
    </source>
</evidence>